<keyword evidence="10" id="KW-1185">Reference proteome</keyword>
<dbReference type="InterPro" id="IPR031475">
    <property type="entry name" value="NBD_C"/>
</dbReference>
<proteinExistence type="inferred from homology"/>
<evidence type="ECO:0000313" key="9">
    <source>
        <dbReference type="EMBL" id="GAA3670519.1"/>
    </source>
</evidence>
<keyword evidence="2" id="KW-0808">Transferase</keyword>
<dbReference type="InterPro" id="IPR037051">
    <property type="entry name" value="4-carb_acid_sugar_kinase_N_sf"/>
</dbReference>
<organism evidence="9 10">
    <name type="scientific">Microbacterium marinilacus</name>
    <dbReference type="NCBI Taxonomy" id="415209"/>
    <lineage>
        <taxon>Bacteria</taxon>
        <taxon>Bacillati</taxon>
        <taxon>Actinomycetota</taxon>
        <taxon>Actinomycetes</taxon>
        <taxon>Micrococcales</taxon>
        <taxon>Microbacteriaceae</taxon>
        <taxon>Microbacterium</taxon>
    </lineage>
</organism>
<evidence type="ECO:0008006" key="11">
    <source>
        <dbReference type="Google" id="ProtNLM"/>
    </source>
</evidence>
<dbReference type="Gene3D" id="3.40.50.10840">
    <property type="entry name" value="Putative sugar-binding, N-terminal domain"/>
    <property type="match status" value="1"/>
</dbReference>
<protein>
    <recommendedName>
        <fullName evidence="11">4-hydroxythreonine-4-phosphate dehydrogenase</fullName>
    </recommendedName>
</protein>
<feature type="domain" description="Four-carbon acid sugar kinase nucleotide binding" evidence="8">
    <location>
        <begin position="239"/>
        <end position="377"/>
    </location>
</feature>
<dbReference type="InterPro" id="IPR010737">
    <property type="entry name" value="4-carb_acid_sugar_kinase_N"/>
</dbReference>
<comment type="caution">
    <text evidence="9">The sequence shown here is derived from an EMBL/GenBank/DDBJ whole genome shotgun (WGS) entry which is preliminary data.</text>
</comment>
<evidence type="ECO:0000256" key="2">
    <source>
        <dbReference type="ARBA" id="ARBA00022679"/>
    </source>
</evidence>
<gene>
    <name evidence="9" type="ORF">GCM10022202_35870</name>
</gene>
<dbReference type="EMBL" id="BAAAYV010000025">
    <property type="protein sequence ID" value="GAA3670519.1"/>
    <property type="molecule type" value="Genomic_DNA"/>
</dbReference>
<reference evidence="10" key="1">
    <citation type="journal article" date="2019" name="Int. J. Syst. Evol. Microbiol.">
        <title>The Global Catalogue of Microorganisms (GCM) 10K type strain sequencing project: providing services to taxonomists for standard genome sequencing and annotation.</title>
        <authorList>
            <consortium name="The Broad Institute Genomics Platform"/>
            <consortium name="The Broad Institute Genome Sequencing Center for Infectious Disease"/>
            <person name="Wu L."/>
            <person name="Ma J."/>
        </authorList>
    </citation>
    <scope>NUCLEOTIDE SEQUENCE [LARGE SCALE GENOMIC DNA]</scope>
    <source>
        <strain evidence="10">JCM 16546</strain>
    </source>
</reference>
<accession>A0ABP7BW93</accession>
<dbReference type="Gene3D" id="3.40.980.20">
    <property type="entry name" value="Four-carbon acid sugar kinase, nucleotide binding domain"/>
    <property type="match status" value="1"/>
</dbReference>
<name>A0ABP7BW93_9MICO</name>
<keyword evidence="4" id="KW-0418">Kinase</keyword>
<dbReference type="Pfam" id="PF07005">
    <property type="entry name" value="SBD_N"/>
    <property type="match status" value="1"/>
</dbReference>
<keyword evidence="5" id="KW-0067">ATP-binding</keyword>
<evidence type="ECO:0000259" key="8">
    <source>
        <dbReference type="Pfam" id="PF17042"/>
    </source>
</evidence>
<keyword evidence="6" id="KW-0119">Carbohydrate metabolism</keyword>
<dbReference type="SUPFAM" id="SSF142764">
    <property type="entry name" value="YgbK-like"/>
    <property type="match status" value="1"/>
</dbReference>
<evidence type="ECO:0000313" key="10">
    <source>
        <dbReference type="Proteomes" id="UP001410795"/>
    </source>
</evidence>
<dbReference type="Proteomes" id="UP001410795">
    <property type="component" value="Unassembled WGS sequence"/>
</dbReference>
<evidence type="ECO:0000256" key="5">
    <source>
        <dbReference type="ARBA" id="ARBA00022840"/>
    </source>
</evidence>
<evidence type="ECO:0000256" key="4">
    <source>
        <dbReference type="ARBA" id="ARBA00022777"/>
    </source>
</evidence>
<dbReference type="RefSeq" id="WP_221857009.1">
    <property type="nucleotide sequence ID" value="NZ_BAAAYV010000025.1"/>
</dbReference>
<evidence type="ECO:0000256" key="1">
    <source>
        <dbReference type="ARBA" id="ARBA00005715"/>
    </source>
</evidence>
<evidence type="ECO:0000256" key="6">
    <source>
        <dbReference type="ARBA" id="ARBA00023277"/>
    </source>
</evidence>
<evidence type="ECO:0000256" key="3">
    <source>
        <dbReference type="ARBA" id="ARBA00022741"/>
    </source>
</evidence>
<feature type="domain" description="Four-carbon acid sugar kinase N-terminal" evidence="7">
    <location>
        <begin position="10"/>
        <end position="215"/>
    </location>
</feature>
<comment type="similarity">
    <text evidence="1">Belongs to the four-carbon acid sugar kinase family.</text>
</comment>
<keyword evidence="3" id="KW-0547">Nucleotide-binding</keyword>
<evidence type="ECO:0000259" key="7">
    <source>
        <dbReference type="Pfam" id="PF07005"/>
    </source>
</evidence>
<dbReference type="Pfam" id="PF17042">
    <property type="entry name" value="NBD_C"/>
    <property type="match status" value="1"/>
</dbReference>
<sequence length="399" mass="40082">MTPAPFARLVADDLSGAAEAAGVVHRHGHAAAVVLTGRAEDGVVAIEDLDVRNAGAEAAARISRAMGAGPRPDYVKIDSQLRGPVAELIAAAARGAAVVLAPALPALARTVSDGVPLMHGVPLSVAEGSAWRTEASAAPRRLSDLVPAGLEVRPASLDDVRSGAFADRLARDPAEGVVHLPDAVDTADLHAIARALCAASGPVTPVGSAGLLDALLTVSPRRPAAPAAASTARAERVVLVLGSLEPAVGRQRAALRRSAETVVADAADDPADLAARIAAALDGPSRVVVVATVPVDGAHDVGVASRIGAAVAAAVRARPTAALALIGGETARRTLQSLDERALVVAGEVHPGAVLGIASGGRPVVTRPGSFGDDDSLDRIITTLLGDIPRGDHQEEGPQ</sequence>
<dbReference type="InterPro" id="IPR042213">
    <property type="entry name" value="NBD_C_sf"/>
</dbReference>